<proteinExistence type="predicted"/>
<evidence type="ECO:0000313" key="2">
    <source>
        <dbReference type="EMBL" id="KAA0067442.1"/>
    </source>
</evidence>
<name>A0A5A7VGF4_CUCMM</name>
<gene>
    <name evidence="2" type="ORF">E6C27_scaffold40G001070</name>
</gene>
<evidence type="ECO:0000256" key="1">
    <source>
        <dbReference type="SAM" id="MobiDB-lite"/>
    </source>
</evidence>
<dbReference type="EMBL" id="SSTE01000542">
    <property type="protein sequence ID" value="KAA0067442.1"/>
    <property type="molecule type" value="Genomic_DNA"/>
</dbReference>
<evidence type="ECO:0000313" key="3">
    <source>
        <dbReference type="Proteomes" id="UP000321393"/>
    </source>
</evidence>
<dbReference type="AlphaFoldDB" id="A0A5A7VGF4"/>
<sequence length="165" mass="19440">MVLTKTLMNLVYIRKSKKGKVAFLVLYVDDILFIGNDVGYLTEVKNWHGVHLSKEQCPKTHQEVEDMRCILYVSIVDSLMYVMLYTRLDICYAVGIVSRYQSNPRLDHWKTVKIILKYLKRMRDYMFAYGAKDLILIRYMNSDFQTDKDSRKSTSGSVFNLNREL</sequence>
<dbReference type="Proteomes" id="UP000321393">
    <property type="component" value="Unassembled WGS sequence"/>
</dbReference>
<feature type="compositionally biased region" description="Polar residues" evidence="1">
    <location>
        <begin position="153"/>
        <end position="165"/>
    </location>
</feature>
<reference evidence="2 3" key="1">
    <citation type="submission" date="2019-08" db="EMBL/GenBank/DDBJ databases">
        <title>Draft genome sequences of two oriental melons (Cucumis melo L. var makuwa).</title>
        <authorList>
            <person name="Kwon S.-Y."/>
        </authorList>
    </citation>
    <scope>NUCLEOTIDE SEQUENCE [LARGE SCALE GENOMIC DNA]</scope>
    <source>
        <strain evidence="3">cv. SW 3</strain>
        <tissue evidence="2">Leaf</tissue>
    </source>
</reference>
<feature type="region of interest" description="Disordered" evidence="1">
    <location>
        <begin position="146"/>
        <end position="165"/>
    </location>
</feature>
<comment type="caution">
    <text evidence="2">The sequence shown here is derived from an EMBL/GenBank/DDBJ whole genome shotgun (WGS) entry which is preliminary data.</text>
</comment>
<organism evidence="2 3">
    <name type="scientific">Cucumis melo var. makuwa</name>
    <name type="common">Oriental melon</name>
    <dbReference type="NCBI Taxonomy" id="1194695"/>
    <lineage>
        <taxon>Eukaryota</taxon>
        <taxon>Viridiplantae</taxon>
        <taxon>Streptophyta</taxon>
        <taxon>Embryophyta</taxon>
        <taxon>Tracheophyta</taxon>
        <taxon>Spermatophyta</taxon>
        <taxon>Magnoliopsida</taxon>
        <taxon>eudicotyledons</taxon>
        <taxon>Gunneridae</taxon>
        <taxon>Pentapetalae</taxon>
        <taxon>rosids</taxon>
        <taxon>fabids</taxon>
        <taxon>Cucurbitales</taxon>
        <taxon>Cucurbitaceae</taxon>
        <taxon>Benincaseae</taxon>
        <taxon>Cucumis</taxon>
    </lineage>
</organism>
<dbReference type="OrthoDB" id="1721964at2759"/>
<accession>A0A5A7VGF4</accession>
<protein>
    <submittedName>
        <fullName evidence="2">Gag/pol protein</fullName>
    </submittedName>
</protein>
<dbReference type="PANTHER" id="PTHR11439">
    <property type="entry name" value="GAG-POL-RELATED RETROTRANSPOSON"/>
    <property type="match status" value="1"/>
</dbReference>
<dbReference type="PANTHER" id="PTHR11439:SF467">
    <property type="entry name" value="INTEGRASE CATALYTIC DOMAIN-CONTAINING PROTEIN"/>
    <property type="match status" value="1"/>
</dbReference>